<evidence type="ECO:0000256" key="2">
    <source>
        <dbReference type="ARBA" id="ARBA00022692"/>
    </source>
</evidence>
<feature type="transmembrane region" description="Helical" evidence="5">
    <location>
        <begin position="20"/>
        <end position="38"/>
    </location>
</feature>
<accession>A0A172ZCB6</accession>
<dbReference type="AlphaFoldDB" id="A0A172ZCB6"/>
<dbReference type="GO" id="GO:0016020">
    <property type="term" value="C:membrane"/>
    <property type="evidence" value="ECO:0007669"/>
    <property type="project" value="UniProtKB-SubCell"/>
</dbReference>
<gene>
    <name evidence="6" type="ORF">AR543_04155</name>
</gene>
<comment type="subcellular location">
    <subcellularLocation>
        <location evidence="1">Membrane</location>
        <topology evidence="1">Multi-pass membrane protein</topology>
    </subcellularLocation>
</comment>
<proteinExistence type="predicted"/>
<dbReference type="PANTHER" id="PTHR36460:SF1">
    <property type="entry name" value="UPF0132 DOMAIN PROTEIN (AFU_ORTHOLOGUE AFUA_3G10255)"/>
    <property type="match status" value="1"/>
</dbReference>
<evidence type="ECO:0000256" key="3">
    <source>
        <dbReference type="ARBA" id="ARBA00022989"/>
    </source>
</evidence>
<sequence>MSNFQDPYPQGDPNDVQSNKVMAILAYILFFVPLLAARNSPFAMYHANQGLVLFIIVVAAQVVLTVIPFISLILSPIVFLATLAFMIIGIINAANGQRKPLPFIGNIQLIK</sequence>
<reference evidence="6 7" key="2">
    <citation type="journal article" date="2016" name="Int. J. Syst. Evol. Microbiol.">
        <title>Paenibacillus bovis sp. nov., isolated from raw yak (Bos grunniens) milk.</title>
        <authorList>
            <person name="Gao C."/>
            <person name="Han J."/>
            <person name="Liu Z."/>
            <person name="Xu X."/>
            <person name="Hang F."/>
            <person name="Wu Z."/>
        </authorList>
    </citation>
    <scope>NUCLEOTIDE SEQUENCE [LARGE SCALE GENOMIC DNA]</scope>
    <source>
        <strain evidence="6 7">BD3526</strain>
    </source>
</reference>
<keyword evidence="4 5" id="KW-0472">Membrane</keyword>
<feature type="transmembrane region" description="Helical" evidence="5">
    <location>
        <begin position="76"/>
        <end position="94"/>
    </location>
</feature>
<dbReference type="STRING" id="1616788.AR543_04155"/>
<evidence type="ECO:0000256" key="4">
    <source>
        <dbReference type="ARBA" id="ARBA00023136"/>
    </source>
</evidence>
<keyword evidence="3 5" id="KW-1133">Transmembrane helix</keyword>
<dbReference type="PANTHER" id="PTHR36460">
    <property type="entry name" value="UPF0132 DOMAIN PROTEIN (AFU_ORTHOLOGUE AFUA_3G10255)"/>
    <property type="match status" value="1"/>
</dbReference>
<keyword evidence="7" id="KW-1185">Reference proteome</keyword>
<dbReference type="KEGG" id="pbv:AR543_04155"/>
<evidence type="ECO:0008006" key="8">
    <source>
        <dbReference type="Google" id="ProtNLM"/>
    </source>
</evidence>
<protein>
    <recommendedName>
        <fullName evidence="8">DUF4870 domain-containing protein</fullName>
    </recommendedName>
</protein>
<dbReference type="Pfam" id="PF09685">
    <property type="entry name" value="MamF_MmsF"/>
    <property type="match status" value="1"/>
</dbReference>
<dbReference type="RefSeq" id="WP_060532071.1">
    <property type="nucleotide sequence ID" value="NZ_CP013023.1"/>
</dbReference>
<evidence type="ECO:0000313" key="7">
    <source>
        <dbReference type="Proteomes" id="UP000078148"/>
    </source>
</evidence>
<dbReference type="EMBL" id="CP013023">
    <property type="protein sequence ID" value="ANF95286.1"/>
    <property type="molecule type" value="Genomic_DNA"/>
</dbReference>
<reference evidence="7" key="1">
    <citation type="submission" date="2015-10" db="EMBL/GenBank/DDBJ databases">
        <title>Genome of Paenibacillus bovis sp. nov.</title>
        <authorList>
            <person name="Wu Z."/>
            <person name="Gao C."/>
            <person name="Liu Z."/>
            <person name="Zheng H."/>
        </authorList>
    </citation>
    <scope>NUCLEOTIDE SEQUENCE [LARGE SCALE GENOMIC DNA]</scope>
    <source>
        <strain evidence="7">BD3526</strain>
    </source>
</reference>
<keyword evidence="2 5" id="KW-0812">Transmembrane</keyword>
<dbReference type="OrthoDB" id="7595353at2"/>
<evidence type="ECO:0000256" key="1">
    <source>
        <dbReference type="ARBA" id="ARBA00004141"/>
    </source>
</evidence>
<feature type="transmembrane region" description="Helical" evidence="5">
    <location>
        <begin position="50"/>
        <end position="70"/>
    </location>
</feature>
<name>A0A172ZCB6_9BACL</name>
<organism evidence="6 7">
    <name type="scientific">Paenibacillus bovis</name>
    <dbReference type="NCBI Taxonomy" id="1616788"/>
    <lineage>
        <taxon>Bacteria</taxon>
        <taxon>Bacillati</taxon>
        <taxon>Bacillota</taxon>
        <taxon>Bacilli</taxon>
        <taxon>Bacillales</taxon>
        <taxon>Paenibacillaceae</taxon>
        <taxon>Paenibacillus</taxon>
    </lineage>
</organism>
<evidence type="ECO:0000256" key="5">
    <source>
        <dbReference type="SAM" id="Phobius"/>
    </source>
</evidence>
<evidence type="ECO:0000313" key="6">
    <source>
        <dbReference type="EMBL" id="ANF95286.1"/>
    </source>
</evidence>
<dbReference type="Proteomes" id="UP000078148">
    <property type="component" value="Chromosome"/>
</dbReference>
<dbReference type="InterPro" id="IPR019109">
    <property type="entry name" value="MamF_MmsF"/>
</dbReference>